<evidence type="ECO:0000256" key="1">
    <source>
        <dbReference type="SAM" id="MobiDB-lite"/>
    </source>
</evidence>
<organism evidence="2 3">
    <name type="scientific">Phytophthora pseudosyringae</name>
    <dbReference type="NCBI Taxonomy" id="221518"/>
    <lineage>
        <taxon>Eukaryota</taxon>
        <taxon>Sar</taxon>
        <taxon>Stramenopiles</taxon>
        <taxon>Oomycota</taxon>
        <taxon>Peronosporomycetes</taxon>
        <taxon>Peronosporales</taxon>
        <taxon>Peronosporaceae</taxon>
        <taxon>Phytophthora</taxon>
    </lineage>
</organism>
<keyword evidence="3" id="KW-1185">Reference proteome</keyword>
<dbReference type="OrthoDB" id="77091at2759"/>
<feature type="region of interest" description="Disordered" evidence="1">
    <location>
        <begin position="128"/>
        <end position="155"/>
    </location>
</feature>
<evidence type="ECO:0000313" key="3">
    <source>
        <dbReference type="Proteomes" id="UP000694044"/>
    </source>
</evidence>
<name>A0A8T1VY22_9STRA</name>
<feature type="compositionally biased region" description="Basic and acidic residues" evidence="1">
    <location>
        <begin position="128"/>
        <end position="146"/>
    </location>
</feature>
<protein>
    <submittedName>
        <fullName evidence="2">Uncharacterized protein</fullName>
    </submittedName>
</protein>
<reference evidence="2" key="1">
    <citation type="submission" date="2021-02" db="EMBL/GenBank/DDBJ databases">
        <authorList>
            <person name="Palmer J.M."/>
        </authorList>
    </citation>
    <scope>NUCLEOTIDE SEQUENCE</scope>
    <source>
        <strain evidence="2">SCRP734</strain>
    </source>
</reference>
<dbReference type="Proteomes" id="UP000694044">
    <property type="component" value="Unassembled WGS sequence"/>
</dbReference>
<proteinExistence type="predicted"/>
<evidence type="ECO:0000313" key="2">
    <source>
        <dbReference type="EMBL" id="KAG7384889.1"/>
    </source>
</evidence>
<comment type="caution">
    <text evidence="2">The sequence shown here is derived from an EMBL/GenBank/DDBJ whole genome shotgun (WGS) entry which is preliminary data.</text>
</comment>
<dbReference type="AlphaFoldDB" id="A0A8T1VY22"/>
<accession>A0A8T1VY22</accession>
<sequence length="155" mass="17885">MEARDTSGWHRKWVLLLGVLAWLFLYRYRVMGWLLSKAVTSQLSRNHDLACSAAIPLKKLVELHHAELHFSITDVEWSRFLPWGNGSVVPRTTGFDLSMLTERIHLAMERKLFESLFRAVPILQEAFDTKEPQTGETRDDNSEQARKLATSTWAC</sequence>
<gene>
    <name evidence="2" type="ORF">PHYPSEUDO_002110</name>
</gene>
<dbReference type="EMBL" id="JAGDFM010000135">
    <property type="protein sequence ID" value="KAG7384889.1"/>
    <property type="molecule type" value="Genomic_DNA"/>
</dbReference>